<proteinExistence type="inferred from homology"/>
<protein>
    <submittedName>
        <fullName evidence="7">SCO1/SenC family protein</fullName>
    </submittedName>
</protein>
<dbReference type="PROSITE" id="PS51352">
    <property type="entry name" value="THIOREDOXIN_2"/>
    <property type="match status" value="1"/>
</dbReference>
<evidence type="ECO:0000256" key="1">
    <source>
        <dbReference type="ARBA" id="ARBA00010996"/>
    </source>
</evidence>
<keyword evidence="5" id="KW-1133">Transmembrane helix</keyword>
<reference evidence="7 8" key="2">
    <citation type="journal article" date="2016" name="Sci. Rep.">
        <title>The genome of Rhizobiales bacteria in predatory ants reveals urease gene functions but no genes for nitrogen fixation.</title>
        <authorList>
            <person name="Neuvonen M.M."/>
            <person name="Tamarit D."/>
            <person name="Naslund K."/>
            <person name="Liebig J."/>
            <person name="Feldhaar H."/>
            <person name="Moran N.A."/>
            <person name="Guy L."/>
            <person name="Andersson S.G."/>
        </authorList>
    </citation>
    <scope>NUCLEOTIDE SEQUENCE [LARGE SCALE GENOMIC DNA]</scope>
    <source>
        <strain evidence="7 8">Hsal</strain>
    </source>
</reference>
<evidence type="ECO:0000313" key="8">
    <source>
        <dbReference type="Proteomes" id="UP000188912"/>
    </source>
</evidence>
<evidence type="ECO:0000313" key="7">
    <source>
        <dbReference type="EMBL" id="AQS41993.1"/>
    </source>
</evidence>
<dbReference type="Proteomes" id="UP000188912">
    <property type="component" value="Chromosome"/>
</dbReference>
<feature type="transmembrane region" description="Helical" evidence="5">
    <location>
        <begin position="6"/>
        <end position="25"/>
    </location>
</feature>
<dbReference type="PANTHER" id="PTHR12151:SF25">
    <property type="entry name" value="LINALOOL DEHYDRATASE_ISOMERASE DOMAIN-CONTAINING PROTEIN"/>
    <property type="match status" value="1"/>
</dbReference>
<organism evidence="7 8">
    <name type="scientific">Candidatus Tokpelaia hoelldobleri</name>
    <dbReference type="NCBI Taxonomy" id="1902579"/>
    <lineage>
        <taxon>Bacteria</taxon>
        <taxon>Pseudomonadati</taxon>
        <taxon>Pseudomonadota</taxon>
        <taxon>Alphaproteobacteria</taxon>
        <taxon>Hyphomicrobiales</taxon>
        <taxon>Candidatus Tokpelaia</taxon>
    </lineage>
</organism>
<feature type="binding site" evidence="3">
    <location>
        <position position="62"/>
    </location>
    <ligand>
        <name>Cu cation</name>
        <dbReference type="ChEBI" id="CHEBI:23378"/>
    </ligand>
</feature>
<keyword evidence="8" id="KW-1185">Reference proteome</keyword>
<keyword evidence="3" id="KW-0479">Metal-binding</keyword>
<comment type="similarity">
    <text evidence="1">Belongs to the SCO1/2 family.</text>
</comment>
<dbReference type="CDD" id="cd02968">
    <property type="entry name" value="SCO"/>
    <property type="match status" value="1"/>
</dbReference>
<keyword evidence="5" id="KW-0812">Transmembrane</keyword>
<dbReference type="SUPFAM" id="SSF52833">
    <property type="entry name" value="Thioredoxin-like"/>
    <property type="match status" value="1"/>
</dbReference>
<feature type="domain" description="Thioredoxin" evidence="6">
    <location>
        <begin position="24"/>
        <end position="188"/>
    </location>
</feature>
<dbReference type="Pfam" id="PF02630">
    <property type="entry name" value="SCO1-SenC"/>
    <property type="match status" value="1"/>
</dbReference>
<evidence type="ECO:0000256" key="5">
    <source>
        <dbReference type="SAM" id="Phobius"/>
    </source>
</evidence>
<gene>
    <name evidence="7" type="ORF">BHV28_13090</name>
</gene>
<evidence type="ECO:0000256" key="2">
    <source>
        <dbReference type="ARBA" id="ARBA00023008"/>
    </source>
</evidence>
<feature type="disulfide bond" description="Redox-active" evidence="4">
    <location>
        <begin position="62"/>
        <end position="66"/>
    </location>
</feature>
<evidence type="ECO:0000256" key="3">
    <source>
        <dbReference type="PIRSR" id="PIRSR603782-1"/>
    </source>
</evidence>
<sequence>MKKDILYAIGFVALAAVFSGLLWGIHTLTKPDFTMTSINGETVTLDDIRARPSAVFFGYTSCPDVCPTTLVDMEGWLTELGKDSDKVNIWFITIDPERDTQERFHDYITNVSGQVTGLRGTQKEIDKALKFFNAVAQRVEMSDGDYTFDHTAAVILIKKNGVPFDAIPFAAGDAAAMDKLKTLINSAG</sequence>
<dbReference type="InterPro" id="IPR003782">
    <property type="entry name" value="SCO1/SenC"/>
</dbReference>
<reference evidence="7 8" key="1">
    <citation type="journal article" date="2010" name="Science">
        <title>Genomic comparison of the ants Camponotus floridanus and Harpegnathos saltator.</title>
        <authorList>
            <person name="Bonasio R."/>
            <person name="Zhang G."/>
            <person name="Ye C."/>
            <person name="Mutti N.S."/>
            <person name="Fang X."/>
            <person name="Qin N."/>
            <person name="Donahue G."/>
            <person name="Yang P."/>
            <person name="Li Q."/>
            <person name="Li C."/>
            <person name="Zhang P."/>
            <person name="Huang Z."/>
            <person name="Berger S.L."/>
            <person name="Reinberg D."/>
            <person name="Wang J."/>
            <person name="Liebig J."/>
        </authorList>
    </citation>
    <scope>NUCLEOTIDE SEQUENCE [LARGE SCALE GENOMIC DNA]</scope>
    <source>
        <strain evidence="7 8">Hsal</strain>
    </source>
</reference>
<evidence type="ECO:0000259" key="6">
    <source>
        <dbReference type="PROSITE" id="PS51352"/>
    </source>
</evidence>
<name>A0A1U9JVW3_9HYPH</name>
<dbReference type="PANTHER" id="PTHR12151">
    <property type="entry name" value="ELECTRON TRANSPORT PROTIN SCO1/SENC FAMILY MEMBER"/>
    <property type="match status" value="1"/>
</dbReference>
<dbReference type="Gene3D" id="3.40.30.10">
    <property type="entry name" value="Glutaredoxin"/>
    <property type="match status" value="1"/>
</dbReference>
<dbReference type="EMBL" id="CP017315">
    <property type="protein sequence ID" value="AQS41993.1"/>
    <property type="molecule type" value="Genomic_DNA"/>
</dbReference>
<dbReference type="GO" id="GO:0046872">
    <property type="term" value="F:metal ion binding"/>
    <property type="evidence" value="ECO:0007669"/>
    <property type="project" value="UniProtKB-KW"/>
</dbReference>
<accession>A0A1U9JVW3</accession>
<dbReference type="STRING" id="1902579.BHV28_13090"/>
<dbReference type="AlphaFoldDB" id="A0A1U9JVW3"/>
<evidence type="ECO:0000256" key="4">
    <source>
        <dbReference type="PIRSR" id="PIRSR603782-2"/>
    </source>
</evidence>
<dbReference type="KEGG" id="thd:BHV28_13090"/>
<keyword evidence="2 3" id="KW-0186">Copper</keyword>
<keyword evidence="4" id="KW-1015">Disulfide bond</keyword>
<feature type="binding site" evidence="3">
    <location>
        <position position="66"/>
    </location>
    <ligand>
        <name>Cu cation</name>
        <dbReference type="ChEBI" id="CHEBI:23378"/>
    </ligand>
</feature>
<feature type="binding site" evidence="3">
    <location>
        <position position="150"/>
    </location>
    <ligand>
        <name>Cu cation</name>
        <dbReference type="ChEBI" id="CHEBI:23378"/>
    </ligand>
</feature>
<dbReference type="InterPro" id="IPR013766">
    <property type="entry name" value="Thioredoxin_domain"/>
</dbReference>
<dbReference type="InterPro" id="IPR036249">
    <property type="entry name" value="Thioredoxin-like_sf"/>
</dbReference>
<keyword evidence="5" id="KW-0472">Membrane</keyword>